<evidence type="ECO:0000313" key="2">
    <source>
        <dbReference type="EMBL" id="KRQ02376.1"/>
    </source>
</evidence>
<dbReference type="Proteomes" id="UP000051936">
    <property type="component" value="Unassembled WGS sequence"/>
</dbReference>
<reference evidence="2 3" key="1">
    <citation type="submission" date="2015-09" db="EMBL/GenBank/DDBJ databases">
        <title>Draft Genome Sequence of Bradyrhizobium manausense Strain BR 3351T, a Novel Symbiotic Nitrogen-Fixing Alphaproteobacterium Isolated from Brazilian Amazon Rain Forest.</title>
        <authorList>
            <person name="De Araujo J.L."/>
            <person name="Zilli J.E."/>
        </authorList>
    </citation>
    <scope>NUCLEOTIDE SEQUENCE [LARGE SCALE GENOMIC DNA]</scope>
    <source>
        <strain evidence="2 3">BR3351</strain>
    </source>
</reference>
<name>A0A0R3CXQ8_9BRAD</name>
<dbReference type="PROSITE" id="PS51819">
    <property type="entry name" value="VOC"/>
    <property type="match status" value="1"/>
</dbReference>
<dbReference type="SUPFAM" id="SSF54593">
    <property type="entry name" value="Glyoxalase/Bleomycin resistance protein/Dihydroxybiphenyl dioxygenase"/>
    <property type="match status" value="1"/>
</dbReference>
<dbReference type="AlphaFoldDB" id="A0A0R3CXQ8"/>
<dbReference type="InterPro" id="IPR004360">
    <property type="entry name" value="Glyas_Fos-R_dOase_dom"/>
</dbReference>
<dbReference type="Gene3D" id="3.10.180.10">
    <property type="entry name" value="2,3-Dihydroxybiphenyl 1,2-Dioxygenase, domain 1"/>
    <property type="match status" value="1"/>
</dbReference>
<dbReference type="InterPro" id="IPR029068">
    <property type="entry name" value="Glyas_Bleomycin-R_OHBP_Dase"/>
</dbReference>
<dbReference type="InterPro" id="IPR037523">
    <property type="entry name" value="VOC_core"/>
</dbReference>
<sequence length="114" mass="12603">MDRSVRFYVDVLGFTCGMQTPGYSNLYRDAVRIMLAAPNAHGDWKAPKFTGQLYIELETADEVDALWAAVKDRAEVIYAVDDFDYGAHEFGICDDNGYSLAFGAPSKPTVGRPV</sequence>
<dbReference type="Pfam" id="PF00903">
    <property type="entry name" value="Glyoxalase"/>
    <property type="match status" value="1"/>
</dbReference>
<comment type="caution">
    <text evidence="2">The sequence shown here is derived from an EMBL/GenBank/DDBJ whole genome shotgun (WGS) entry which is preliminary data.</text>
</comment>
<protein>
    <recommendedName>
        <fullName evidence="1">VOC domain-containing protein</fullName>
    </recommendedName>
</protein>
<dbReference type="EMBL" id="LJYG01000110">
    <property type="protein sequence ID" value="KRQ02376.1"/>
    <property type="molecule type" value="Genomic_DNA"/>
</dbReference>
<keyword evidence="3" id="KW-1185">Reference proteome</keyword>
<evidence type="ECO:0000313" key="3">
    <source>
        <dbReference type="Proteomes" id="UP000051936"/>
    </source>
</evidence>
<organism evidence="2 3">
    <name type="scientific">Bradyrhizobium manausense</name>
    <dbReference type="NCBI Taxonomy" id="989370"/>
    <lineage>
        <taxon>Bacteria</taxon>
        <taxon>Pseudomonadati</taxon>
        <taxon>Pseudomonadota</taxon>
        <taxon>Alphaproteobacteria</taxon>
        <taxon>Hyphomicrobiales</taxon>
        <taxon>Nitrobacteraceae</taxon>
        <taxon>Bradyrhizobium</taxon>
    </lineage>
</organism>
<dbReference type="STRING" id="989370.AOQ71_34675"/>
<gene>
    <name evidence="2" type="ORF">AOQ71_34675</name>
</gene>
<evidence type="ECO:0000259" key="1">
    <source>
        <dbReference type="PROSITE" id="PS51819"/>
    </source>
</evidence>
<feature type="domain" description="VOC" evidence="1">
    <location>
        <begin position="1"/>
        <end position="105"/>
    </location>
</feature>
<accession>A0A0R3CXQ8</accession>
<proteinExistence type="predicted"/>